<feature type="compositionally biased region" description="Acidic residues" evidence="1">
    <location>
        <begin position="106"/>
        <end position="123"/>
    </location>
</feature>
<evidence type="ECO:0000313" key="2">
    <source>
        <dbReference type="EMBL" id="KJA19258.1"/>
    </source>
</evidence>
<dbReference type="OrthoDB" id="3253399at2759"/>
<dbReference type="AlphaFoldDB" id="A0A0D2M7Q6"/>
<sequence length="290" mass="31837">MAPRTRASQQHHASGSDSDSDAPEAVSLSQSKKQIQQLDAHRKNAELAERESKRALNREKDRKLKERAEKNREAAAPAMAGGKGKGKAEEEVDDLEARMERAMAEANEESGEEESDDEQEYEEFGGIKLGDQQSGSGEDDSEDNGDSSSEDDSEDEDDSNEEDVLPPKSTKIKFNPEHLPEELFAAAFAPQPKRKPEAELEAERTNPPAKKRKASGTKDIVVGSRAIRTLPNSNQPSIPATLPSKKIEKFLDRTLALTAGKQPGKGWERRPANIGVLRRDGPARNFVRGS</sequence>
<dbReference type="EMBL" id="KN817579">
    <property type="protein sequence ID" value="KJA19258.1"/>
    <property type="molecule type" value="Genomic_DNA"/>
</dbReference>
<accession>A0A0D2M7Q6</accession>
<reference evidence="3" key="1">
    <citation type="submission" date="2014-04" db="EMBL/GenBank/DDBJ databases">
        <title>Evolutionary Origins and Diversification of the Mycorrhizal Mutualists.</title>
        <authorList>
            <consortium name="DOE Joint Genome Institute"/>
            <consortium name="Mycorrhizal Genomics Consortium"/>
            <person name="Kohler A."/>
            <person name="Kuo A."/>
            <person name="Nagy L.G."/>
            <person name="Floudas D."/>
            <person name="Copeland A."/>
            <person name="Barry K.W."/>
            <person name="Cichocki N."/>
            <person name="Veneault-Fourrey C."/>
            <person name="LaButti K."/>
            <person name="Lindquist E.A."/>
            <person name="Lipzen A."/>
            <person name="Lundell T."/>
            <person name="Morin E."/>
            <person name="Murat C."/>
            <person name="Riley R."/>
            <person name="Ohm R."/>
            <person name="Sun H."/>
            <person name="Tunlid A."/>
            <person name="Henrissat B."/>
            <person name="Grigoriev I.V."/>
            <person name="Hibbett D.S."/>
            <person name="Martin F."/>
        </authorList>
    </citation>
    <scope>NUCLEOTIDE SEQUENCE [LARGE SCALE GENOMIC DNA]</scope>
    <source>
        <strain evidence="3">FD-334 SS-4</strain>
    </source>
</reference>
<dbReference type="STRING" id="945553.A0A0D2M7Q6"/>
<organism evidence="2 3">
    <name type="scientific">Hypholoma sublateritium (strain FD-334 SS-4)</name>
    <dbReference type="NCBI Taxonomy" id="945553"/>
    <lineage>
        <taxon>Eukaryota</taxon>
        <taxon>Fungi</taxon>
        <taxon>Dikarya</taxon>
        <taxon>Basidiomycota</taxon>
        <taxon>Agaricomycotina</taxon>
        <taxon>Agaricomycetes</taxon>
        <taxon>Agaricomycetidae</taxon>
        <taxon>Agaricales</taxon>
        <taxon>Agaricineae</taxon>
        <taxon>Strophariaceae</taxon>
        <taxon>Hypholoma</taxon>
    </lineage>
</organism>
<dbReference type="Proteomes" id="UP000054270">
    <property type="component" value="Unassembled WGS sequence"/>
</dbReference>
<evidence type="ECO:0000313" key="3">
    <source>
        <dbReference type="Proteomes" id="UP000054270"/>
    </source>
</evidence>
<name>A0A0D2M7Q6_HYPSF</name>
<feature type="compositionally biased region" description="Basic and acidic residues" evidence="1">
    <location>
        <begin position="39"/>
        <end position="73"/>
    </location>
</feature>
<feature type="compositionally biased region" description="Low complexity" evidence="1">
    <location>
        <begin position="27"/>
        <end position="38"/>
    </location>
</feature>
<feature type="compositionally biased region" description="Acidic residues" evidence="1">
    <location>
        <begin position="137"/>
        <end position="164"/>
    </location>
</feature>
<evidence type="ECO:0000256" key="1">
    <source>
        <dbReference type="SAM" id="MobiDB-lite"/>
    </source>
</evidence>
<dbReference type="OMA" id="SHWEKAT"/>
<gene>
    <name evidence="2" type="ORF">HYPSUDRAFT_204664</name>
</gene>
<feature type="region of interest" description="Disordered" evidence="1">
    <location>
        <begin position="1"/>
        <end position="217"/>
    </location>
</feature>
<feature type="compositionally biased region" description="Basic and acidic residues" evidence="1">
    <location>
        <begin position="194"/>
        <end position="204"/>
    </location>
</feature>
<proteinExistence type="predicted"/>
<keyword evidence="3" id="KW-1185">Reference proteome</keyword>
<feature type="compositionally biased region" description="Low complexity" evidence="1">
    <location>
        <begin position="7"/>
        <end position="17"/>
    </location>
</feature>
<protein>
    <submittedName>
        <fullName evidence="2">Uncharacterized protein</fullName>
    </submittedName>
</protein>